<dbReference type="OrthoDB" id="9798629at2"/>
<dbReference type="AlphaFoldDB" id="S7URV1"/>
<keyword evidence="3" id="KW-1003">Cell membrane</keyword>
<dbReference type="GO" id="GO:0005886">
    <property type="term" value="C:plasma membrane"/>
    <property type="evidence" value="ECO:0007669"/>
    <property type="project" value="UniProtKB-SubCell"/>
</dbReference>
<evidence type="ECO:0000256" key="4">
    <source>
        <dbReference type="ARBA" id="ARBA00022692"/>
    </source>
</evidence>
<keyword evidence="7" id="KW-0813">Transport</keyword>
<dbReference type="InterPro" id="IPR003400">
    <property type="entry name" value="ExbD"/>
</dbReference>
<evidence type="ECO:0000256" key="1">
    <source>
        <dbReference type="ARBA" id="ARBA00004162"/>
    </source>
</evidence>
<proteinExistence type="inferred from homology"/>
<dbReference type="EMBL" id="ATHI01000005">
    <property type="protein sequence ID" value="EPR35048.1"/>
    <property type="molecule type" value="Genomic_DNA"/>
</dbReference>
<accession>S7URV1</accession>
<comment type="caution">
    <text evidence="9">The sequence shown here is derived from an EMBL/GenBank/DDBJ whole genome shotgun (WGS) entry which is preliminary data.</text>
</comment>
<dbReference type="PANTHER" id="PTHR30558">
    <property type="entry name" value="EXBD MEMBRANE COMPONENT OF PMF-DRIVEN MACROMOLECULE IMPORT SYSTEM"/>
    <property type="match status" value="1"/>
</dbReference>
<dbReference type="Proteomes" id="UP000014975">
    <property type="component" value="Unassembled WGS sequence"/>
</dbReference>
<evidence type="ECO:0000256" key="2">
    <source>
        <dbReference type="ARBA" id="ARBA00005811"/>
    </source>
</evidence>
<comment type="similarity">
    <text evidence="2 7">Belongs to the ExbD/TolR family.</text>
</comment>
<evidence type="ECO:0000256" key="5">
    <source>
        <dbReference type="ARBA" id="ARBA00022989"/>
    </source>
</evidence>
<keyword evidence="10" id="KW-1185">Reference proteome</keyword>
<organism evidence="9 10">
    <name type="scientific">Alkalidesulfovibrio alkalitolerans DSM 16529</name>
    <dbReference type="NCBI Taxonomy" id="1121439"/>
    <lineage>
        <taxon>Bacteria</taxon>
        <taxon>Pseudomonadati</taxon>
        <taxon>Thermodesulfobacteriota</taxon>
        <taxon>Desulfovibrionia</taxon>
        <taxon>Desulfovibrionales</taxon>
        <taxon>Desulfovibrionaceae</taxon>
        <taxon>Alkalidesulfovibrio</taxon>
    </lineage>
</organism>
<evidence type="ECO:0000313" key="10">
    <source>
        <dbReference type="Proteomes" id="UP000014975"/>
    </source>
</evidence>
<evidence type="ECO:0000256" key="6">
    <source>
        <dbReference type="ARBA" id="ARBA00023136"/>
    </source>
</evidence>
<dbReference type="STRING" id="1121439.dsat_2411"/>
<protein>
    <submittedName>
        <fullName evidence="9">Biopolymer transport protein ExbD/TolR</fullName>
    </submittedName>
</protein>
<keyword evidence="6 8" id="KW-0472">Membrane</keyword>
<keyword evidence="4 7" id="KW-0812">Transmembrane</keyword>
<comment type="subcellular location">
    <subcellularLocation>
        <location evidence="1">Cell membrane</location>
        <topology evidence="1">Single-pass membrane protein</topology>
    </subcellularLocation>
    <subcellularLocation>
        <location evidence="7">Cell membrane</location>
        <topology evidence="7">Single-pass type II membrane protein</topology>
    </subcellularLocation>
</comment>
<name>S7URV1_9BACT</name>
<reference evidence="9 10" key="1">
    <citation type="journal article" date="2013" name="Genome Announc.">
        <title>Draft genome sequences for three mercury-methylating, sulfate-reducing bacteria.</title>
        <authorList>
            <person name="Brown S.D."/>
            <person name="Hurt R.A.Jr."/>
            <person name="Gilmour C.C."/>
            <person name="Elias D.A."/>
        </authorList>
    </citation>
    <scope>NUCLEOTIDE SEQUENCE [LARGE SCALE GENOMIC DNA]</scope>
    <source>
        <strain evidence="9 10">DSM 16529</strain>
    </source>
</reference>
<gene>
    <name evidence="9" type="ORF">dsat_2411</name>
</gene>
<evidence type="ECO:0000313" key="9">
    <source>
        <dbReference type="EMBL" id="EPR35048.1"/>
    </source>
</evidence>
<evidence type="ECO:0000256" key="7">
    <source>
        <dbReference type="RuleBase" id="RU003879"/>
    </source>
</evidence>
<keyword evidence="7" id="KW-0653">Protein transport</keyword>
<dbReference type="GO" id="GO:0022857">
    <property type="term" value="F:transmembrane transporter activity"/>
    <property type="evidence" value="ECO:0007669"/>
    <property type="project" value="InterPro"/>
</dbReference>
<sequence>MAFDYRSNRKFLTEMNLTPLMDLVFNLLIIFMISAPLMTQGLDVDLPETKAAQELPADKDHLILTVDRSGRIFVDEFEVKVEELENYLKKLVVDQKKALYMKADGDVPYGVVVKVMGEAKAAGIDKLGMVAEQTRDALQAPKLPEKK</sequence>
<dbReference type="GO" id="GO:0015031">
    <property type="term" value="P:protein transport"/>
    <property type="evidence" value="ECO:0007669"/>
    <property type="project" value="UniProtKB-KW"/>
</dbReference>
<dbReference type="PATRIC" id="fig|1121439.3.peg.805"/>
<evidence type="ECO:0000256" key="8">
    <source>
        <dbReference type="SAM" id="Phobius"/>
    </source>
</evidence>
<dbReference type="RefSeq" id="WP_020886297.1">
    <property type="nucleotide sequence ID" value="NZ_ATHI01000005.1"/>
</dbReference>
<dbReference type="Gene3D" id="3.30.420.270">
    <property type="match status" value="1"/>
</dbReference>
<dbReference type="PANTHER" id="PTHR30558:SF7">
    <property type="entry name" value="TOL-PAL SYSTEM PROTEIN TOLR"/>
    <property type="match status" value="1"/>
</dbReference>
<dbReference type="Pfam" id="PF02472">
    <property type="entry name" value="ExbD"/>
    <property type="match status" value="1"/>
</dbReference>
<evidence type="ECO:0000256" key="3">
    <source>
        <dbReference type="ARBA" id="ARBA00022475"/>
    </source>
</evidence>
<feature type="transmembrane region" description="Helical" evidence="8">
    <location>
        <begin position="20"/>
        <end position="38"/>
    </location>
</feature>
<dbReference type="eggNOG" id="COG0848">
    <property type="taxonomic scope" value="Bacteria"/>
</dbReference>
<keyword evidence="5 8" id="KW-1133">Transmembrane helix</keyword>